<dbReference type="Pfam" id="PF00905">
    <property type="entry name" value="Transpeptidase"/>
    <property type="match status" value="1"/>
</dbReference>
<reference evidence="6 7" key="1">
    <citation type="submission" date="2016-09" db="EMBL/GenBank/DDBJ databases">
        <title>Couchioplanes caeruleus draft genome sequence.</title>
        <authorList>
            <person name="Sheehan J."/>
            <person name="Caffrey P."/>
        </authorList>
    </citation>
    <scope>NUCLEOTIDE SEQUENCE [LARGE SCALE GENOMIC DNA]</scope>
    <source>
        <strain evidence="6 7">DSM 43634</strain>
    </source>
</reference>
<evidence type="ECO:0000313" key="6">
    <source>
        <dbReference type="EMBL" id="OJF09323.1"/>
    </source>
</evidence>
<dbReference type="SUPFAM" id="SSF56519">
    <property type="entry name" value="Penicillin binding protein dimerisation domain"/>
    <property type="match status" value="1"/>
</dbReference>
<proteinExistence type="inferred from homology"/>
<dbReference type="SUPFAM" id="SSF56601">
    <property type="entry name" value="beta-lactamase/transpeptidase-like"/>
    <property type="match status" value="1"/>
</dbReference>
<feature type="domain" description="Penicillin-binding protein transpeptidase" evidence="4">
    <location>
        <begin position="240"/>
        <end position="545"/>
    </location>
</feature>
<sequence length="568" mass="60675">MLALALFVMIGVRLVVLQVMDSPAAAQSLLEQRKNRLTEVVLPAPRGSILDRSGAVLAHSVEARYVYADPELVENPTQAAAQLSPLLGVPQSELVQLMAKKKRPGGGASRFEFLARGVDIAVAEKIEKLNLAGIGSRRDERRDVPGADLAANLIGFTGEDHTGLEGIEARYDELLRGTNGIKVYETGRGNLAKEIPGGYRRETPAAPGSSIQLTIDRDLQFEVQRYLSQRMEKINATVAGAIVLDVQTGEVLAQASYPPYNAQKPFDFTPKEREDAVSSVISDPGSTHKAFTIGAAMQEGLVDKNSDITVGRAMRLGGRLFTDTHPFPNGTKLSIPQVLAYSSNVGSIRIAQKLGKEKLYEYQQKFGLGRPTNEGMPGEASGRLLHPDEWSGSAWGSVPIGHSVDATLLQMAAGYGAIANDGVYIQPHLIKATISGRDGTVTPAAPPETHRVLDTQVARDLREMMEAVVDSKGATGSAAKVDGYRVSGKTGTGSLLVDGQYTNHNAGSFIGMAPAEKPRFVVGVFADVPNGTGGVIAAPAFSKMMGSALLHYRVPPSGTKPPTFRWKE</sequence>
<evidence type="ECO:0000259" key="5">
    <source>
        <dbReference type="Pfam" id="PF03717"/>
    </source>
</evidence>
<dbReference type="GO" id="GO:0005886">
    <property type="term" value="C:plasma membrane"/>
    <property type="evidence" value="ECO:0007669"/>
    <property type="project" value="TreeGrafter"/>
</dbReference>
<comment type="subcellular location">
    <subcellularLocation>
        <location evidence="1">Membrane</location>
    </subcellularLocation>
</comment>
<accession>A0A1K0GJI3</accession>
<dbReference type="AlphaFoldDB" id="A0A1K0GJI3"/>
<feature type="domain" description="Penicillin-binding protein dimerisation" evidence="5">
    <location>
        <begin position="42"/>
        <end position="190"/>
    </location>
</feature>
<evidence type="ECO:0000256" key="1">
    <source>
        <dbReference type="ARBA" id="ARBA00004370"/>
    </source>
</evidence>
<comment type="caution">
    <text evidence="6">The sequence shown here is derived from an EMBL/GenBank/DDBJ whole genome shotgun (WGS) entry which is preliminary data.</text>
</comment>
<evidence type="ECO:0008006" key="8">
    <source>
        <dbReference type="Google" id="ProtNLM"/>
    </source>
</evidence>
<keyword evidence="3" id="KW-0472">Membrane</keyword>
<comment type="similarity">
    <text evidence="2">Belongs to the transpeptidase family.</text>
</comment>
<dbReference type="EMBL" id="MEIA01000590">
    <property type="protein sequence ID" value="OJF09323.1"/>
    <property type="molecule type" value="Genomic_DNA"/>
</dbReference>
<evidence type="ECO:0000259" key="4">
    <source>
        <dbReference type="Pfam" id="PF00905"/>
    </source>
</evidence>
<dbReference type="InterPro" id="IPR050515">
    <property type="entry name" value="Beta-lactam/transpept"/>
</dbReference>
<evidence type="ECO:0000256" key="3">
    <source>
        <dbReference type="ARBA" id="ARBA00023136"/>
    </source>
</evidence>
<evidence type="ECO:0000313" key="7">
    <source>
        <dbReference type="Proteomes" id="UP000182486"/>
    </source>
</evidence>
<evidence type="ECO:0000256" key="2">
    <source>
        <dbReference type="ARBA" id="ARBA00007171"/>
    </source>
</evidence>
<dbReference type="Gene3D" id="3.90.1310.10">
    <property type="entry name" value="Penicillin-binding protein 2a (Domain 2)"/>
    <property type="match status" value="1"/>
</dbReference>
<dbReference type="PANTHER" id="PTHR30627:SF1">
    <property type="entry name" value="PEPTIDOGLYCAN D,D-TRANSPEPTIDASE FTSI"/>
    <property type="match status" value="1"/>
</dbReference>
<organism evidence="6 7">
    <name type="scientific">Couchioplanes caeruleus subsp. caeruleus</name>
    <dbReference type="NCBI Taxonomy" id="56427"/>
    <lineage>
        <taxon>Bacteria</taxon>
        <taxon>Bacillati</taxon>
        <taxon>Actinomycetota</taxon>
        <taxon>Actinomycetes</taxon>
        <taxon>Micromonosporales</taxon>
        <taxon>Micromonosporaceae</taxon>
        <taxon>Couchioplanes</taxon>
    </lineage>
</organism>
<dbReference type="Gene3D" id="3.40.710.10">
    <property type="entry name" value="DD-peptidase/beta-lactamase superfamily"/>
    <property type="match status" value="1"/>
</dbReference>
<keyword evidence="7" id="KW-1185">Reference proteome</keyword>
<dbReference type="GO" id="GO:0008658">
    <property type="term" value="F:penicillin binding"/>
    <property type="evidence" value="ECO:0007669"/>
    <property type="project" value="InterPro"/>
</dbReference>
<dbReference type="InterPro" id="IPR036138">
    <property type="entry name" value="PBP_dimer_sf"/>
</dbReference>
<dbReference type="Gene3D" id="3.30.450.330">
    <property type="match status" value="1"/>
</dbReference>
<dbReference type="InterPro" id="IPR005311">
    <property type="entry name" value="PBP_dimer"/>
</dbReference>
<dbReference type="InterPro" id="IPR001460">
    <property type="entry name" value="PCN-bd_Tpept"/>
</dbReference>
<name>A0A1K0GJI3_9ACTN</name>
<gene>
    <name evidence="6" type="ORF">BG844_38285</name>
</gene>
<dbReference type="PANTHER" id="PTHR30627">
    <property type="entry name" value="PEPTIDOGLYCAN D,D-TRANSPEPTIDASE"/>
    <property type="match status" value="1"/>
</dbReference>
<dbReference type="Proteomes" id="UP000182486">
    <property type="component" value="Unassembled WGS sequence"/>
</dbReference>
<protein>
    <recommendedName>
        <fullName evidence="8">Peptidoglycan glycosyltransferase</fullName>
    </recommendedName>
</protein>
<dbReference type="Pfam" id="PF03717">
    <property type="entry name" value="PBP_dimer"/>
    <property type="match status" value="1"/>
</dbReference>
<dbReference type="GO" id="GO:0071555">
    <property type="term" value="P:cell wall organization"/>
    <property type="evidence" value="ECO:0007669"/>
    <property type="project" value="TreeGrafter"/>
</dbReference>
<dbReference type="InterPro" id="IPR012338">
    <property type="entry name" value="Beta-lactam/transpept-like"/>
</dbReference>